<dbReference type="Proteomes" id="UP000289555">
    <property type="component" value="Chromosome"/>
</dbReference>
<evidence type="ECO:0000313" key="1">
    <source>
        <dbReference type="EMBL" id="BBI48663.1"/>
    </source>
</evidence>
<dbReference type="EMBL" id="AP019416">
    <property type="protein sequence ID" value="BBI48663.1"/>
    <property type="molecule type" value="Genomic_DNA"/>
</dbReference>
<organism evidence="1 2">
    <name type="scientific">Vreelandella olivaria</name>
    <dbReference type="NCBI Taxonomy" id="390919"/>
    <lineage>
        <taxon>Bacteria</taxon>
        <taxon>Pseudomonadati</taxon>
        <taxon>Pseudomonadota</taxon>
        <taxon>Gammaproteobacteria</taxon>
        <taxon>Oceanospirillales</taxon>
        <taxon>Halomonadaceae</taxon>
        <taxon>Vreelandella</taxon>
    </lineage>
</organism>
<dbReference type="PANTHER" id="PTHR42783">
    <property type="entry name" value="GLUTAMATE SYNTHASE [NADPH] SMALL CHAIN"/>
    <property type="match status" value="1"/>
</dbReference>
<dbReference type="Gene3D" id="3.50.50.60">
    <property type="entry name" value="FAD/NAD(P)-binding domain"/>
    <property type="match status" value="1"/>
</dbReference>
<proteinExistence type="predicted"/>
<evidence type="ECO:0008006" key="3">
    <source>
        <dbReference type="Google" id="ProtNLM"/>
    </source>
</evidence>
<dbReference type="InterPro" id="IPR036188">
    <property type="entry name" value="FAD/NAD-bd_sf"/>
</dbReference>
<name>A0ABM7GE52_9GAMM</name>
<gene>
    <name evidence="1" type="ORF">HORIV_10840</name>
</gene>
<accession>A0ABM7GE52</accession>
<dbReference type="SUPFAM" id="SSF51971">
    <property type="entry name" value="Nucleotide-binding domain"/>
    <property type="match status" value="1"/>
</dbReference>
<reference evidence="2" key="1">
    <citation type="journal article" date="2019" name="Microbiol. Resour. Announc.">
        <title>Complete Genome Sequence of Halomonas olivaria, a Moderately Halophilic Bacterium Isolated from Olive Processing Effluents, Obtained by Nanopore Sequencing.</title>
        <authorList>
            <person name="Nagata S."/>
            <person name="Ii K.M."/>
            <person name="Tsukimi T."/>
            <person name="Miura M.C."/>
            <person name="Galipon J."/>
            <person name="Arakawa K."/>
        </authorList>
    </citation>
    <scope>NUCLEOTIDE SEQUENCE [LARGE SCALE GENOMIC DNA]</scope>
    <source>
        <strain evidence="2">TYRC17</strain>
    </source>
</reference>
<evidence type="ECO:0000313" key="2">
    <source>
        <dbReference type="Proteomes" id="UP000289555"/>
    </source>
</evidence>
<sequence length="140" mass="16136">MVFDKYPEIGGLLTFGIPEFKLEKSVMERRRAVFEEMGVEFRLNTEIGTDIEFETLMQEYDAVFLGMGTYKYMEGGFPGEDLPGVYKALDFLIANVNRCLGFEKIPTTTSPWRVSAWWCWAAAIRRWTVTVLRFVKTPPA</sequence>
<keyword evidence="2" id="KW-1185">Reference proteome</keyword>
<protein>
    <recommendedName>
        <fullName evidence="3">Glutamate synthase</fullName>
    </recommendedName>
</protein>
<dbReference type="PANTHER" id="PTHR42783:SF3">
    <property type="entry name" value="GLUTAMATE SYNTHASE [NADPH] SMALL CHAIN-RELATED"/>
    <property type="match status" value="1"/>
</dbReference>